<protein>
    <submittedName>
        <fullName evidence="1">Uncharacterized protein</fullName>
    </submittedName>
</protein>
<proteinExistence type="predicted"/>
<dbReference type="AlphaFoldDB" id="A0A6C0LE61"/>
<organism evidence="1">
    <name type="scientific">viral metagenome</name>
    <dbReference type="NCBI Taxonomy" id="1070528"/>
    <lineage>
        <taxon>unclassified sequences</taxon>
        <taxon>metagenomes</taxon>
        <taxon>organismal metagenomes</taxon>
    </lineage>
</organism>
<accession>A0A6C0LE61</accession>
<evidence type="ECO:0000313" key="1">
    <source>
        <dbReference type="EMBL" id="QHU28048.1"/>
    </source>
</evidence>
<sequence length="1104" mass="128641">MEGILVFDPTSEFELLETIDDFQEQITRPEELRFFTLDEQLQDFFEKSLPQGKPTSYQLKELRYDRDRIRKAYSKLITITDTDYFLNLHRTSLNVDWILPSYSEFKYKPYSFEKEYNPLFSQASLKQSNYYPRLIDALPKPFNSTGEGLQITKNELLVNKDGINDIHALNFYSRTKRVIRDDGSSDLINIDFLSTLDDIKINGYFLKQRLLELPNPLESHPFLKSNKESYYESQLPLLDLYPSLEAIMEHAIPVLNDPYNEGQKYLKLYDIKLSQIPWSLWKTRFPPIELKQTPKKVLELDFPKLEKKQPSDILQKNYLESYFPGMDERLWLSKQIDGGYFIGQILISASSSSGIVALGSPEGPVMEHPRTSAEICQNLLGDFDSFLHAGLYRQGPKNKDGIEIGEGTCVPIGFIQQQKSFELTRNKIGWKENTDSEILSKYKKLLKSFQVEKSKPILMKYEKFENLIESERRKDVLTILEDTQRTSEDKFNAIELLLRDLQNINKQYVDLNKSFVICEHTLNILRGQLDDNTQSFLNEWTFIQLGKRICKYCGEEVSSKVLIAVEEYDDSGRLVMSYESLNQDTFIGEKTIETFTNSLLKMKDKFDLNHGGESLLYILIAYLQILPQETQLISVLGFIRNMTKALKARKIQKDDQDRIECILGLCGLITLLQVHIPFLIPRRTFGNKPLSLNGFPRDSESINESPIIESIINLTSKVFEELPSVRGPLQSLSKIILSKPKKIKDELIPFLKYFHKQFLSLFEIAKEQYVLPQEELVTNLITFPPLRIDDQYFRYGDKIQDEALMLCSGQKSYSIFSLKKLPNIIQKPLKLQDKLLPSPKLQELQMKIQESIKSELNQKEIEKNISLGLIKDFPILTEFIKNTSNDYSSYTILLNRLLDILSQTKFPKEKQIEIRSELLKFNDSLSLLRDFIKGLIYKLLNYIKSDKNSSVYIRRLNESLKSDLVFRILFSSKDKAESEENKLRKKETDLLKSRYREMTDKQREITKLLVDIGQSEFIVNIEDREFFANQLEQDIEKEYAELQASLDSNKPEEGYNNFRDYVDNGDMPLNTQGNIMEVDHGDYGDRITRDYNDYTTQEMFQDDD</sequence>
<reference evidence="1" key="1">
    <citation type="journal article" date="2020" name="Nature">
        <title>Giant virus diversity and host interactions through global metagenomics.</title>
        <authorList>
            <person name="Schulz F."/>
            <person name="Roux S."/>
            <person name="Paez-Espino D."/>
            <person name="Jungbluth S."/>
            <person name="Walsh D.A."/>
            <person name="Denef V.J."/>
            <person name="McMahon K.D."/>
            <person name="Konstantinidis K.T."/>
            <person name="Eloe-Fadrosh E.A."/>
            <person name="Kyrpides N.C."/>
            <person name="Woyke T."/>
        </authorList>
    </citation>
    <scope>NUCLEOTIDE SEQUENCE</scope>
    <source>
        <strain evidence="1">GVMAG-M-3300027770-17</strain>
    </source>
</reference>
<name>A0A6C0LE61_9ZZZZ</name>
<dbReference type="EMBL" id="MN740468">
    <property type="protein sequence ID" value="QHU28048.1"/>
    <property type="molecule type" value="Genomic_DNA"/>
</dbReference>